<evidence type="ECO:0000313" key="16">
    <source>
        <dbReference type="Proteomes" id="UP000005222"/>
    </source>
</evidence>
<dbReference type="AlphaFoldDB" id="G8XZ11"/>
<dbReference type="STRING" id="559304.G8XZ11"/>
<keyword evidence="7" id="KW-0813">Transport</keyword>
<dbReference type="eggNOG" id="KOG2199">
    <property type="taxonomic scope" value="Eukaryota"/>
</dbReference>
<feature type="compositionally biased region" description="Polar residues" evidence="12">
    <location>
        <begin position="446"/>
        <end position="455"/>
    </location>
</feature>
<feature type="region of interest" description="Disordered" evidence="12">
    <location>
        <begin position="415"/>
        <end position="463"/>
    </location>
</feature>
<comment type="similarity">
    <text evidence="3">Belongs to the STAM family.</text>
</comment>
<sequence>MFGTRRQEDNELTRLIKRATDGALANDNWQYNLEVCDEISRNPEDNTKIAIKAVSDRLESKDANVMLRTLTLLVAIAENCGSRMKQEIASRSFVNDKLLKKLADRRIHKDVKTRIAEVIEQLHNSFKTDPSLKPMSDAYKTLNSEYSKLLPTKAPVKPEKKNLSQVERVKEEEELQRVLKLSLKEYEREQAIKTQPTSDKKDLPTLPSEEGRSSNKKANKAGEVGNKNIATISKVRALYDLISYEPDELSFRKGDIITVIESVYRDWWRGSLPNGKVGIFPLNYVTPVVSKSPEELEKEFEAENQILLTEQRKIERLLTLLSSDPSVANEDEINDLYSEIIPLKRNIGQFIEKYSTRKDELSALNFTLNKEIKTYNDLMDRLISQRTQGKPYTPLPYPIGRGNENNSFDGRVGQGGNLESQHTSFGFGNFQNNFTHDTGMIPPHGNSFSNRTSGPNIGDQEPIEHSRFSNVNSFPALDKL</sequence>
<dbReference type="Pfam" id="PF00018">
    <property type="entry name" value="SH3_1"/>
    <property type="match status" value="1"/>
</dbReference>
<evidence type="ECO:0000256" key="10">
    <source>
        <dbReference type="ARBA" id="ARBA00023136"/>
    </source>
</evidence>
<evidence type="ECO:0000256" key="5">
    <source>
        <dbReference type="ARBA" id="ARBA00018978"/>
    </source>
</evidence>
<keyword evidence="16" id="KW-1185">Reference proteome</keyword>
<dbReference type="SUPFAM" id="SSF48464">
    <property type="entry name" value="ENTH/VHS domain"/>
    <property type="match status" value="1"/>
</dbReference>
<dbReference type="PANTHER" id="PTHR45929:SF3">
    <property type="entry name" value="JAK PATHWAY SIGNAL TRANSDUCTION ADAPTOR MOLECULE"/>
    <property type="match status" value="1"/>
</dbReference>
<evidence type="ECO:0000256" key="6">
    <source>
        <dbReference type="ARBA" id="ARBA00022443"/>
    </source>
</evidence>
<dbReference type="Gene3D" id="1.25.40.90">
    <property type="match status" value="1"/>
</dbReference>
<dbReference type="OrthoDB" id="10255964at2759"/>
<comment type="subcellular location">
    <subcellularLocation>
        <location evidence="2">Endosome membrane</location>
        <topology evidence="2">Peripheral membrane protein</topology>
        <orientation evidence="2">Cytoplasmic side</orientation>
    </subcellularLocation>
</comment>
<evidence type="ECO:0000256" key="3">
    <source>
        <dbReference type="ARBA" id="ARBA00009666"/>
    </source>
</evidence>
<evidence type="ECO:0000256" key="7">
    <source>
        <dbReference type="ARBA" id="ARBA00022448"/>
    </source>
</evidence>
<dbReference type="GO" id="GO:0043130">
    <property type="term" value="F:ubiquitin binding"/>
    <property type="evidence" value="ECO:0007669"/>
    <property type="project" value="InterPro"/>
</dbReference>
<keyword evidence="6 11" id="KW-0728">SH3 domain</keyword>
<dbReference type="InterPro" id="IPR001452">
    <property type="entry name" value="SH3_domain"/>
</dbReference>
<dbReference type="InterPro" id="IPR003903">
    <property type="entry name" value="UIM_dom"/>
</dbReference>
<dbReference type="Pfam" id="PF03127">
    <property type="entry name" value="GAT"/>
    <property type="match status" value="1"/>
</dbReference>
<dbReference type="FunCoup" id="G8XZ11">
    <property type="interactions" value="588"/>
</dbReference>
<keyword evidence="10" id="KW-0472">Membrane</keyword>
<evidence type="ECO:0000256" key="9">
    <source>
        <dbReference type="ARBA" id="ARBA00022927"/>
    </source>
</evidence>
<dbReference type="EMBL" id="FO082046">
    <property type="protein sequence ID" value="CCE86920.1"/>
    <property type="molecule type" value="Genomic_DNA"/>
</dbReference>
<proteinExistence type="inferred from homology"/>
<dbReference type="GO" id="GO:0033565">
    <property type="term" value="C:ESCRT-0 complex"/>
    <property type="evidence" value="ECO:0007669"/>
    <property type="project" value="TreeGrafter"/>
</dbReference>
<keyword evidence="8" id="KW-0967">Endosome</keyword>
<dbReference type="OMA" id="QVYRDWW"/>
<evidence type="ECO:0000256" key="2">
    <source>
        <dbReference type="ARBA" id="ARBA00004125"/>
    </source>
</evidence>
<dbReference type="Proteomes" id="UP000005222">
    <property type="component" value="Chromosome N"/>
</dbReference>
<dbReference type="Gene3D" id="1.20.5.1940">
    <property type="match status" value="1"/>
</dbReference>
<dbReference type="InterPro" id="IPR036028">
    <property type="entry name" value="SH3-like_dom_sf"/>
</dbReference>
<dbReference type="CDD" id="cd11805">
    <property type="entry name" value="SH3_GRB2_like_C"/>
    <property type="match status" value="1"/>
</dbReference>
<dbReference type="InterPro" id="IPR008942">
    <property type="entry name" value="ENTH_VHS"/>
</dbReference>
<dbReference type="HOGENOM" id="CLU_010104_2_0_1"/>
<dbReference type="SMART" id="SM00326">
    <property type="entry name" value="SH3"/>
    <property type="match status" value="1"/>
</dbReference>
<dbReference type="InterPro" id="IPR004152">
    <property type="entry name" value="GAT_dom"/>
</dbReference>
<evidence type="ECO:0000256" key="8">
    <source>
        <dbReference type="ARBA" id="ARBA00022753"/>
    </source>
</evidence>
<dbReference type="GO" id="GO:0035091">
    <property type="term" value="F:phosphatidylinositol binding"/>
    <property type="evidence" value="ECO:0007669"/>
    <property type="project" value="InterPro"/>
</dbReference>
<dbReference type="InParanoid" id="G8XZ11"/>
<dbReference type="SMART" id="SM00288">
    <property type="entry name" value="VHS"/>
    <property type="match status" value="1"/>
</dbReference>
<reference evidence="15 16" key="1">
    <citation type="journal article" date="2012" name="G3 (Bethesda)">
        <title>Pichia sorbitophila, an interspecies yeast hybrid reveals early steps of genome resolution following polyploidization.</title>
        <authorList>
            <person name="Leh Louis V."/>
            <person name="Despons L."/>
            <person name="Friedrich A."/>
            <person name="Martin T."/>
            <person name="Durrens P."/>
            <person name="Casaregola S."/>
            <person name="Neuveglise C."/>
            <person name="Fairhead C."/>
            <person name="Marck C."/>
            <person name="Cruz J.A."/>
            <person name="Straub M.L."/>
            <person name="Kugler V."/>
            <person name="Sacerdot C."/>
            <person name="Uzunov Z."/>
            <person name="Thierry A."/>
            <person name="Weiss S."/>
            <person name="Bleykasten C."/>
            <person name="De Montigny J."/>
            <person name="Jacques N."/>
            <person name="Jung P."/>
            <person name="Lemaire M."/>
            <person name="Mallet S."/>
            <person name="Morel G."/>
            <person name="Richard G.F."/>
            <person name="Sarkar A."/>
            <person name="Savel G."/>
            <person name="Schacherer J."/>
            <person name="Seret M.L."/>
            <person name="Talla E."/>
            <person name="Samson G."/>
            <person name="Jubin C."/>
            <person name="Poulain J."/>
            <person name="Vacherie B."/>
            <person name="Barbe V."/>
            <person name="Pelletier E."/>
            <person name="Sherman D.J."/>
            <person name="Westhof E."/>
            <person name="Weissenbach J."/>
            <person name="Baret P.V."/>
            <person name="Wincker P."/>
            <person name="Gaillardin C."/>
            <person name="Dujon B."/>
            <person name="Souciet J.L."/>
        </authorList>
    </citation>
    <scope>NUCLEOTIDE SEQUENCE [LARGE SCALE GENOMIC DNA]</scope>
    <source>
        <strain evidence="16">ATCC MYA-4447 / BCRC 22081 / CBS 7064 / NBRC 10061 / NRRL Y-12695</strain>
    </source>
</reference>
<dbReference type="PRINTS" id="PR00452">
    <property type="entry name" value="SH3DOMAIN"/>
</dbReference>
<dbReference type="SUPFAM" id="SSF50044">
    <property type="entry name" value="SH3-domain"/>
    <property type="match status" value="1"/>
</dbReference>
<dbReference type="GO" id="GO:0043328">
    <property type="term" value="P:protein transport to vacuole involved in ubiquitin-dependent protein catabolic process via the multivesicular body sorting pathway"/>
    <property type="evidence" value="ECO:0007669"/>
    <property type="project" value="TreeGrafter"/>
</dbReference>
<dbReference type="PROSITE" id="PS50330">
    <property type="entry name" value="UIM"/>
    <property type="match status" value="1"/>
</dbReference>
<dbReference type="Pfam" id="PF00790">
    <property type="entry name" value="VHS"/>
    <property type="match status" value="1"/>
</dbReference>
<keyword evidence="9" id="KW-0653">Protein transport</keyword>
<evidence type="ECO:0000256" key="1">
    <source>
        <dbReference type="ARBA" id="ARBA00002654"/>
    </source>
</evidence>
<evidence type="ECO:0000259" key="14">
    <source>
        <dbReference type="PROSITE" id="PS50179"/>
    </source>
</evidence>
<gene>
    <name evidence="15" type="primary">Piso0_005443</name>
    <name evidence="15" type="ORF">GNLVRS01_PISO0N15215g</name>
</gene>
<organism evidence="15 16">
    <name type="scientific">Pichia sorbitophila (strain ATCC MYA-4447 / BCRC 22081 / CBS 7064 / NBRC 10061 / NRRL Y-12695)</name>
    <name type="common">Hybrid yeast</name>
    <dbReference type="NCBI Taxonomy" id="559304"/>
    <lineage>
        <taxon>Eukaryota</taxon>
        <taxon>Fungi</taxon>
        <taxon>Dikarya</taxon>
        <taxon>Ascomycota</taxon>
        <taxon>Saccharomycotina</taxon>
        <taxon>Pichiomycetes</taxon>
        <taxon>Debaryomycetaceae</taxon>
        <taxon>Millerozyma</taxon>
    </lineage>
</organism>
<dbReference type="InterPro" id="IPR002014">
    <property type="entry name" value="VHS_dom"/>
</dbReference>
<feature type="compositionally biased region" description="Polar residues" evidence="12">
    <location>
        <begin position="417"/>
        <end position="436"/>
    </location>
</feature>
<evidence type="ECO:0000259" key="13">
    <source>
        <dbReference type="PROSITE" id="PS50002"/>
    </source>
</evidence>
<dbReference type="Gene3D" id="2.30.30.40">
    <property type="entry name" value="SH3 Domains"/>
    <property type="match status" value="1"/>
</dbReference>
<feature type="domain" description="VHS" evidence="14">
    <location>
        <begin position="19"/>
        <end position="150"/>
    </location>
</feature>
<comment type="function">
    <text evidence="1">Component of the ESCRT-0 complex which is the sorting receptor for ubiquitinated cargo proteins at the multivesicular body (MVB).</text>
</comment>
<dbReference type="CDD" id="cd16978">
    <property type="entry name" value="VHS_HSE1"/>
    <property type="match status" value="1"/>
</dbReference>
<dbReference type="InterPro" id="IPR050670">
    <property type="entry name" value="STAM"/>
</dbReference>
<evidence type="ECO:0000256" key="4">
    <source>
        <dbReference type="ARBA" id="ARBA00017923"/>
    </source>
</evidence>
<dbReference type="PROSITE" id="PS50002">
    <property type="entry name" value="SH3"/>
    <property type="match status" value="1"/>
</dbReference>
<feature type="region of interest" description="Disordered" evidence="12">
    <location>
        <begin position="190"/>
        <end position="222"/>
    </location>
</feature>
<evidence type="ECO:0000256" key="12">
    <source>
        <dbReference type="SAM" id="MobiDB-lite"/>
    </source>
</evidence>
<evidence type="ECO:0000313" key="15">
    <source>
        <dbReference type="EMBL" id="CCE86920.1"/>
    </source>
</evidence>
<name>G8XZ11_PICSO</name>
<dbReference type="GO" id="GO:0010008">
    <property type="term" value="C:endosome membrane"/>
    <property type="evidence" value="ECO:0007669"/>
    <property type="project" value="UniProtKB-SubCell"/>
</dbReference>
<evidence type="ECO:0000256" key="11">
    <source>
        <dbReference type="PROSITE-ProRule" id="PRU00192"/>
    </source>
</evidence>
<protein>
    <recommendedName>
        <fullName evidence="4">Class E vacuolar protein-sorting machinery protein HSE1</fullName>
    </recommendedName>
    <alternativeName>
        <fullName evidence="5">Class E vacuolar protein-sorting machinery protein hse1</fullName>
    </alternativeName>
</protein>
<dbReference type="PANTHER" id="PTHR45929">
    <property type="entry name" value="JAK PATHWAY SIGNAL TRANSDUCTION ADAPTOR MOLECULE"/>
    <property type="match status" value="1"/>
</dbReference>
<feature type="compositionally biased region" description="Basic and acidic residues" evidence="12">
    <location>
        <begin position="198"/>
        <end position="213"/>
    </location>
</feature>
<dbReference type="PROSITE" id="PS50179">
    <property type="entry name" value="VHS"/>
    <property type="match status" value="1"/>
</dbReference>
<accession>G8XZ11</accession>
<feature type="domain" description="SH3" evidence="13">
    <location>
        <begin position="230"/>
        <end position="290"/>
    </location>
</feature>